<dbReference type="RefSeq" id="WP_022565816.1">
    <property type="nucleotide sequence ID" value="NZ_BAFO02000012.1"/>
</dbReference>
<comment type="caution">
    <text evidence="2">The sequence shown here is derived from an EMBL/GenBank/DDBJ whole genome shotgun (WGS) entry which is preliminary data.</text>
</comment>
<evidence type="ECO:0000313" key="2">
    <source>
        <dbReference type="EMBL" id="GAD82701.1"/>
    </source>
</evidence>
<keyword evidence="3" id="KW-1185">Reference proteome</keyword>
<evidence type="ECO:0000256" key="1">
    <source>
        <dbReference type="SAM" id="MobiDB-lite"/>
    </source>
</evidence>
<dbReference type="OrthoDB" id="4507771at2"/>
<dbReference type="SUPFAM" id="SSF50969">
    <property type="entry name" value="YVTN repeat-like/Quinoprotein amine dehydrogenase"/>
    <property type="match status" value="1"/>
</dbReference>
<dbReference type="GeneID" id="91519553"/>
<dbReference type="PROSITE" id="PS51257">
    <property type="entry name" value="PROKAR_LIPOPROTEIN"/>
    <property type="match status" value="1"/>
</dbReference>
<name>U5E8E5_NOCAS</name>
<dbReference type="STRING" id="1824.SAMN05444423_1011413"/>
<accession>U5E8E5</accession>
<evidence type="ECO:0000313" key="3">
    <source>
        <dbReference type="Proteomes" id="UP000017048"/>
    </source>
</evidence>
<organism evidence="2 3">
    <name type="scientific">Nocardia asteroides NBRC 15531</name>
    <dbReference type="NCBI Taxonomy" id="1110697"/>
    <lineage>
        <taxon>Bacteria</taxon>
        <taxon>Bacillati</taxon>
        <taxon>Actinomycetota</taxon>
        <taxon>Actinomycetes</taxon>
        <taxon>Mycobacteriales</taxon>
        <taxon>Nocardiaceae</taxon>
        <taxon>Nocardia</taxon>
    </lineage>
</organism>
<dbReference type="InterPro" id="IPR011044">
    <property type="entry name" value="Quino_amine_DH_bsu"/>
</dbReference>
<dbReference type="EMBL" id="BAFO02000012">
    <property type="protein sequence ID" value="GAD82701.1"/>
    <property type="molecule type" value="Genomic_DNA"/>
</dbReference>
<dbReference type="eggNOG" id="ENOG502ZXMD">
    <property type="taxonomic scope" value="Bacteria"/>
</dbReference>
<proteinExistence type="predicted"/>
<sequence>MGVASRPGPGIGARLAAIGAVSGAVLLLAGCGVDRTAPPAITPEGGPNATGAVFAYRTEGELAVVRAGDTVRAPGSFGYSSAAVNFTRDGRYAFAVEAGSKTLVALGVRDGKVSRIECDCTDAVALRGSVVGWWREPGEIMSMDLAGTAPPETEREVELPDSPSPLSGGRFDDARLLAATEDYLLVARVESRGLWWEKSHLYAIGADAILPLGRVPGIDANTAAAAGRDSHQFVLTGTTGRSASCGTGHVATIDVRSNAVLELPELPGECSAAYSPRWGGDRSITVATRKWADLAGAPSAVDRLQSAAQGWAPVAEVPVVDMLPGAPESIVQVVAGDPTSARETPNGVLFVEKGGTRTELATRVVSLGAPDTAK</sequence>
<evidence type="ECO:0008006" key="4">
    <source>
        <dbReference type="Google" id="ProtNLM"/>
    </source>
</evidence>
<protein>
    <recommendedName>
        <fullName evidence="4">Lipoprotein</fullName>
    </recommendedName>
</protein>
<feature type="region of interest" description="Disordered" evidence="1">
    <location>
        <begin position="145"/>
        <end position="170"/>
    </location>
</feature>
<dbReference type="Proteomes" id="UP000017048">
    <property type="component" value="Unassembled WGS sequence"/>
</dbReference>
<dbReference type="AlphaFoldDB" id="U5E8E5"/>
<gene>
    <name evidence="2" type="ORF">NCAST_12_00530</name>
</gene>
<reference evidence="2 3" key="1">
    <citation type="journal article" date="2014" name="BMC Genomics">
        <title>Genome based analysis of type-I polyketide synthase and nonribosomal peptide synthetase gene clusters in seven strains of five representative Nocardia species.</title>
        <authorList>
            <person name="Komaki H."/>
            <person name="Ichikawa N."/>
            <person name="Hosoyama A."/>
            <person name="Takahashi-Nakaguchi A."/>
            <person name="Matsuzawa T."/>
            <person name="Suzuki K."/>
            <person name="Fujita N."/>
            <person name="Gonoi T."/>
        </authorList>
    </citation>
    <scope>NUCLEOTIDE SEQUENCE [LARGE SCALE GENOMIC DNA]</scope>
    <source>
        <strain evidence="2 3">NBRC 15531</strain>
    </source>
</reference>